<feature type="compositionally biased region" description="Basic and acidic residues" evidence="3">
    <location>
        <begin position="58"/>
        <end position="68"/>
    </location>
</feature>
<dbReference type="VEuPathDB" id="FungiDB:BO78DRAFT_322611"/>
<evidence type="ECO:0008006" key="6">
    <source>
        <dbReference type="Google" id="ProtNLM"/>
    </source>
</evidence>
<dbReference type="GO" id="GO:0005634">
    <property type="term" value="C:nucleus"/>
    <property type="evidence" value="ECO:0007669"/>
    <property type="project" value="UniProtKB-SubCell"/>
</dbReference>
<sequence>MEDINIPSPSAILGTHRPSTSAGGLSRPSVSPQKPNAGQTGTARDLNKPKQSKSRNGYKKDFKWRPFEETNVGGKAVGTKIKKGTSYQVDEKSNRDLSTSPISLRPSKGPKTQHAASSLPSLGSGSFMDPSDISSKGASPPRHANRFSLSDKDFFGSSDGLVGQLTPVSFDEDIFASSLTDISPLGHSSWLSDIPPAAVEQQPGSGRAPRCGPGRTVSRRHDSFSFETLMEGESEDIEEIVRNSDRSMESGLLVMAEVSMTPLSQDAQGLSNIFREPIFGIASPEMLVLHFDRVTCGILSVKDGIHENPWRTLIWPLAKETPALYHAVFSLAAFHSSKELPALRAPGMDHMNKSIACLVQNMGKMRLDAALATVLALAFAETWDQHTRTSLHHLSGAKVLIQQALNFGLQSGMCGSNLDRFLCNTWLYMDVIARLTSREKAGDQEIDISLFQQKGAVQEIDPLMGCATTLFPLINQVARLIQRVRTTESNSISLISQAIELKRLVEQWEPPQVFEPPEDPSSEVQHSIQTAHAYRWATLLYLHQAVPEMPSEPTSVLAKRVLILLATVPPSSRTLIIQMFPLLAAGCEAEQEEDRQWVLSRWTALQTRLMLGSIDRCIDIVHAVWARRDAFEGEKQRRQLRGASGRATNAAVETFGDDRLSYTSLRSGERSAGSIYAKEHWRPRRSSALSPLENIEFEKTVRGRLHWINVMEEWGWQGMIELLIFVLFKMSAFMFALEETPAHLYSVPWLNGTLFSVFGRGDSSWQGAYGQHDRCLCFLLDMVALAGHPDRHGCVPHSWALRPGPLLEVCSGPDTIGEMPGRVPNRLSWTRLPLLRGAVPQMFWARLGS</sequence>
<dbReference type="Pfam" id="PF11951">
    <property type="entry name" value="Fungal_trans_2"/>
    <property type="match status" value="1"/>
</dbReference>
<accession>A0A319E5D5</accession>
<dbReference type="PANTHER" id="PTHR37534:SF15">
    <property type="entry name" value="ZN(II)2CYS6 TRANSCRIPTION FACTOR (EUROFUNG)"/>
    <property type="match status" value="1"/>
</dbReference>
<gene>
    <name evidence="4" type="ORF">BO78DRAFT_322611</name>
</gene>
<evidence type="ECO:0000313" key="4">
    <source>
        <dbReference type="EMBL" id="PYI03465.1"/>
    </source>
</evidence>
<dbReference type="EMBL" id="KZ826380">
    <property type="protein sequence ID" value="PYI03465.1"/>
    <property type="molecule type" value="Genomic_DNA"/>
</dbReference>
<reference evidence="4 5" key="1">
    <citation type="submission" date="2018-02" db="EMBL/GenBank/DDBJ databases">
        <title>The genomes of Aspergillus section Nigri reveals drivers in fungal speciation.</title>
        <authorList>
            <consortium name="DOE Joint Genome Institute"/>
            <person name="Vesth T.C."/>
            <person name="Nybo J."/>
            <person name="Theobald S."/>
            <person name="Brandl J."/>
            <person name="Frisvad J.C."/>
            <person name="Nielsen K.F."/>
            <person name="Lyhne E.K."/>
            <person name="Kogle M.E."/>
            <person name="Kuo A."/>
            <person name="Riley R."/>
            <person name="Clum A."/>
            <person name="Nolan M."/>
            <person name="Lipzen A."/>
            <person name="Salamov A."/>
            <person name="Henrissat B."/>
            <person name="Wiebenga A."/>
            <person name="De vries R.P."/>
            <person name="Grigoriev I.V."/>
            <person name="Mortensen U.H."/>
            <person name="Andersen M.R."/>
            <person name="Baker S.E."/>
        </authorList>
    </citation>
    <scope>NUCLEOTIDE SEQUENCE [LARGE SCALE GENOMIC DNA]</scope>
    <source>
        <strain evidence="4 5">CBS 121057</strain>
    </source>
</reference>
<keyword evidence="2" id="KW-0539">Nucleus</keyword>
<feature type="compositionally biased region" description="Polar residues" evidence="3">
    <location>
        <begin position="17"/>
        <end position="42"/>
    </location>
</feature>
<dbReference type="OrthoDB" id="3886144at2759"/>
<protein>
    <recommendedName>
        <fullName evidence="6">C6 finger domain protein</fullName>
    </recommendedName>
</protein>
<feature type="compositionally biased region" description="Low complexity" evidence="3">
    <location>
        <begin position="115"/>
        <end position="126"/>
    </location>
</feature>
<evidence type="ECO:0000256" key="2">
    <source>
        <dbReference type="ARBA" id="ARBA00023242"/>
    </source>
</evidence>
<name>A0A319E5D5_ASPSB</name>
<dbReference type="GO" id="GO:0003700">
    <property type="term" value="F:DNA-binding transcription factor activity"/>
    <property type="evidence" value="ECO:0007669"/>
    <property type="project" value="TreeGrafter"/>
</dbReference>
<evidence type="ECO:0000256" key="3">
    <source>
        <dbReference type="SAM" id="MobiDB-lite"/>
    </source>
</evidence>
<organism evidence="4 5">
    <name type="scientific">Aspergillus sclerotiicarbonarius (strain CBS 121057 / IBT 28362)</name>
    <dbReference type="NCBI Taxonomy" id="1448318"/>
    <lineage>
        <taxon>Eukaryota</taxon>
        <taxon>Fungi</taxon>
        <taxon>Dikarya</taxon>
        <taxon>Ascomycota</taxon>
        <taxon>Pezizomycotina</taxon>
        <taxon>Eurotiomycetes</taxon>
        <taxon>Eurotiomycetidae</taxon>
        <taxon>Eurotiales</taxon>
        <taxon>Aspergillaceae</taxon>
        <taxon>Aspergillus</taxon>
        <taxon>Aspergillus subgen. Circumdati</taxon>
    </lineage>
</organism>
<dbReference type="GO" id="GO:0045944">
    <property type="term" value="P:positive regulation of transcription by RNA polymerase II"/>
    <property type="evidence" value="ECO:0007669"/>
    <property type="project" value="TreeGrafter"/>
</dbReference>
<feature type="region of interest" description="Disordered" evidence="3">
    <location>
        <begin position="1"/>
        <end position="145"/>
    </location>
</feature>
<proteinExistence type="predicted"/>
<dbReference type="GO" id="GO:0000976">
    <property type="term" value="F:transcription cis-regulatory region binding"/>
    <property type="evidence" value="ECO:0007669"/>
    <property type="project" value="TreeGrafter"/>
</dbReference>
<dbReference type="PANTHER" id="PTHR37534">
    <property type="entry name" value="TRANSCRIPTIONAL ACTIVATOR PROTEIN UGA3"/>
    <property type="match status" value="1"/>
</dbReference>
<comment type="subcellular location">
    <subcellularLocation>
        <location evidence="1">Nucleus</location>
    </subcellularLocation>
</comment>
<dbReference type="STRING" id="1448318.A0A319E5D5"/>
<evidence type="ECO:0000313" key="5">
    <source>
        <dbReference type="Proteomes" id="UP000248423"/>
    </source>
</evidence>
<dbReference type="Proteomes" id="UP000248423">
    <property type="component" value="Unassembled WGS sequence"/>
</dbReference>
<keyword evidence="5" id="KW-1185">Reference proteome</keyword>
<dbReference type="AlphaFoldDB" id="A0A319E5D5"/>
<evidence type="ECO:0000256" key="1">
    <source>
        <dbReference type="ARBA" id="ARBA00004123"/>
    </source>
</evidence>
<feature type="region of interest" description="Disordered" evidence="3">
    <location>
        <begin position="197"/>
        <end position="217"/>
    </location>
</feature>
<dbReference type="InterPro" id="IPR021858">
    <property type="entry name" value="Fun_TF"/>
</dbReference>